<keyword evidence="2" id="KW-0732">Signal</keyword>
<name>A0A955RGM2_9BACT</name>
<dbReference type="EMBL" id="JAGQLJ010000123">
    <property type="protein sequence ID" value="MCA9381521.1"/>
    <property type="molecule type" value="Genomic_DNA"/>
</dbReference>
<comment type="caution">
    <text evidence="3">The sequence shown here is derived from an EMBL/GenBank/DDBJ whole genome shotgun (WGS) entry which is preliminary data.</text>
</comment>
<reference evidence="3" key="1">
    <citation type="submission" date="2020-04" db="EMBL/GenBank/DDBJ databases">
        <authorList>
            <person name="Zhang T."/>
        </authorList>
    </citation>
    <scope>NUCLEOTIDE SEQUENCE</scope>
    <source>
        <strain evidence="3">HKST-UBA13</strain>
    </source>
</reference>
<reference evidence="3" key="2">
    <citation type="journal article" date="2021" name="Microbiome">
        <title>Successional dynamics and alternative stable states in a saline activated sludge microbial community over 9 years.</title>
        <authorList>
            <person name="Wang Y."/>
            <person name="Ye J."/>
            <person name="Ju F."/>
            <person name="Liu L."/>
            <person name="Boyd J.A."/>
            <person name="Deng Y."/>
            <person name="Parks D.H."/>
            <person name="Jiang X."/>
            <person name="Yin X."/>
            <person name="Woodcroft B.J."/>
            <person name="Tyson G.W."/>
            <person name="Hugenholtz P."/>
            <person name="Polz M.F."/>
            <person name="Zhang T."/>
        </authorList>
    </citation>
    <scope>NUCLEOTIDE SEQUENCE</scope>
    <source>
        <strain evidence="3">HKST-UBA13</strain>
    </source>
</reference>
<evidence type="ECO:0000256" key="2">
    <source>
        <dbReference type="SAM" id="SignalP"/>
    </source>
</evidence>
<dbReference type="Proteomes" id="UP000775877">
    <property type="component" value="Unassembled WGS sequence"/>
</dbReference>
<feature type="chain" id="PRO_5038089749" description="DUF2680 domain-containing protein" evidence="2">
    <location>
        <begin position="29"/>
        <end position="194"/>
    </location>
</feature>
<protein>
    <recommendedName>
        <fullName evidence="5">DUF2680 domain-containing protein</fullName>
    </recommendedName>
</protein>
<proteinExistence type="predicted"/>
<organism evidence="3 4">
    <name type="scientific">Candidatus Dojkabacteria bacterium</name>
    <dbReference type="NCBI Taxonomy" id="2099670"/>
    <lineage>
        <taxon>Bacteria</taxon>
        <taxon>Candidatus Dojkabacteria</taxon>
    </lineage>
</organism>
<evidence type="ECO:0000313" key="3">
    <source>
        <dbReference type="EMBL" id="MCA9381521.1"/>
    </source>
</evidence>
<dbReference type="AlphaFoldDB" id="A0A955RGM2"/>
<feature type="signal peptide" evidence="2">
    <location>
        <begin position="1"/>
        <end position="28"/>
    </location>
</feature>
<evidence type="ECO:0000313" key="4">
    <source>
        <dbReference type="Proteomes" id="UP000775877"/>
    </source>
</evidence>
<feature type="region of interest" description="Disordered" evidence="1">
    <location>
        <begin position="172"/>
        <end position="194"/>
    </location>
</feature>
<evidence type="ECO:0000256" key="1">
    <source>
        <dbReference type="SAM" id="MobiDB-lite"/>
    </source>
</evidence>
<accession>A0A955RGM2</accession>
<gene>
    <name evidence="3" type="ORF">KC678_04605</name>
</gene>
<sequence length="194" mass="21110">MNYRKYIAPAVAVTILGGAAISLTAVQAFGGFGQNNEQMQNLQSELHDSVLNNGVSSDQTQSLVQEIQSLRDTFESDRATEFNSSELSSYLGLNFDEYQTLHMAGVSLQEYADQNGLDIEQIKTILKSEHTAHLDEALANGDIDQNQYDRMIEHIDDMVDHQVEGFGGMGPGGRGQGGHMMGDGDGEGFRMGGM</sequence>
<evidence type="ECO:0008006" key="5">
    <source>
        <dbReference type="Google" id="ProtNLM"/>
    </source>
</evidence>